<organism evidence="2 3">
    <name type="scientific">Abyssobacteria bacterium (strain SURF_5)</name>
    <dbReference type="NCBI Taxonomy" id="2093360"/>
    <lineage>
        <taxon>Bacteria</taxon>
        <taxon>Pseudomonadati</taxon>
        <taxon>Candidatus Hydrogenedentota</taxon>
        <taxon>Candidatus Abyssobacteria</taxon>
    </lineage>
</organism>
<sequence length="54" mass="6171">MPVYEFRCTACKKKFLEKLSVSQMEKGKRKCPKCGSRKTEKLITGFVPVTSKKS</sequence>
<accession>A0A3A4P130</accession>
<evidence type="ECO:0000259" key="1">
    <source>
        <dbReference type="SMART" id="SM00834"/>
    </source>
</evidence>
<dbReference type="AlphaFoldDB" id="A0A3A4P130"/>
<name>A0A3A4P130_ABYX5</name>
<feature type="domain" description="Putative regulatory protein FmdB zinc ribbon" evidence="1">
    <location>
        <begin position="1"/>
        <end position="44"/>
    </location>
</feature>
<protein>
    <submittedName>
        <fullName evidence="2">Zinc ribbon domain-containing protein</fullName>
    </submittedName>
</protein>
<dbReference type="NCBIfam" id="TIGR02605">
    <property type="entry name" value="CxxC_CxxC_SSSS"/>
    <property type="match status" value="1"/>
</dbReference>
<comment type="caution">
    <text evidence="2">The sequence shown here is derived from an EMBL/GenBank/DDBJ whole genome shotgun (WGS) entry which is preliminary data.</text>
</comment>
<gene>
    <name evidence="2" type="ORF">C4520_09635</name>
</gene>
<proteinExistence type="predicted"/>
<dbReference type="Pfam" id="PF09723">
    <property type="entry name" value="Zn_ribbon_8"/>
    <property type="match status" value="1"/>
</dbReference>
<dbReference type="EMBL" id="QZKU01000067">
    <property type="protein sequence ID" value="RJP21541.1"/>
    <property type="molecule type" value="Genomic_DNA"/>
</dbReference>
<dbReference type="Proteomes" id="UP000265882">
    <property type="component" value="Unassembled WGS sequence"/>
</dbReference>
<dbReference type="Gene3D" id="2.20.28.30">
    <property type="entry name" value="RNA polymerase ii, chain L"/>
    <property type="match status" value="1"/>
</dbReference>
<evidence type="ECO:0000313" key="3">
    <source>
        <dbReference type="Proteomes" id="UP000265882"/>
    </source>
</evidence>
<evidence type="ECO:0000313" key="2">
    <source>
        <dbReference type="EMBL" id="RJP21541.1"/>
    </source>
</evidence>
<dbReference type="InterPro" id="IPR013429">
    <property type="entry name" value="Regulatory_FmdB_Zinc_ribbon"/>
</dbReference>
<reference evidence="2 3" key="1">
    <citation type="journal article" date="2017" name="ISME J.">
        <title>Energy and carbon metabolisms in a deep terrestrial subsurface fluid microbial community.</title>
        <authorList>
            <person name="Momper L."/>
            <person name="Jungbluth S.P."/>
            <person name="Lee M.D."/>
            <person name="Amend J.P."/>
        </authorList>
    </citation>
    <scope>NUCLEOTIDE SEQUENCE [LARGE SCALE GENOMIC DNA]</scope>
    <source>
        <strain evidence="2">SURF_5</strain>
    </source>
</reference>
<dbReference type="SMART" id="SM00834">
    <property type="entry name" value="CxxC_CXXC_SSSS"/>
    <property type="match status" value="1"/>
</dbReference>